<dbReference type="PROSITE" id="PS50943">
    <property type="entry name" value="HTH_CROC1"/>
    <property type="match status" value="1"/>
</dbReference>
<dbReference type="STRING" id="155974.SAMN04487818_102204"/>
<protein>
    <submittedName>
        <fullName evidence="2">Helix-turn-helix domain-containing protein</fullName>
    </submittedName>
</protein>
<evidence type="ECO:0000313" key="3">
    <source>
        <dbReference type="Proteomes" id="UP000199051"/>
    </source>
</evidence>
<dbReference type="SMART" id="SM00530">
    <property type="entry name" value="HTH_XRE"/>
    <property type="match status" value="1"/>
</dbReference>
<proteinExistence type="predicted"/>
<feature type="domain" description="HTH cro/C1-type" evidence="1">
    <location>
        <begin position="18"/>
        <end position="73"/>
    </location>
</feature>
<dbReference type="Pfam" id="PF13560">
    <property type="entry name" value="HTH_31"/>
    <property type="match status" value="1"/>
</dbReference>
<dbReference type="InterPro" id="IPR001387">
    <property type="entry name" value="Cro/C1-type_HTH"/>
</dbReference>
<reference evidence="3" key="1">
    <citation type="submission" date="2016-10" db="EMBL/GenBank/DDBJ databases">
        <authorList>
            <person name="Varghese N."/>
            <person name="Submissions S."/>
        </authorList>
    </citation>
    <scope>NUCLEOTIDE SEQUENCE [LARGE SCALE GENOMIC DNA]</scope>
    <source>
        <strain evidence="3">DSM 44260</strain>
    </source>
</reference>
<dbReference type="Gene3D" id="1.10.260.40">
    <property type="entry name" value="lambda repressor-like DNA-binding domains"/>
    <property type="match status" value="1"/>
</dbReference>
<dbReference type="Proteomes" id="UP000199051">
    <property type="component" value="Unassembled WGS sequence"/>
</dbReference>
<evidence type="ECO:0000313" key="2">
    <source>
        <dbReference type="EMBL" id="SER24129.1"/>
    </source>
</evidence>
<dbReference type="SUPFAM" id="SSF52540">
    <property type="entry name" value="P-loop containing nucleoside triphosphate hydrolases"/>
    <property type="match status" value="1"/>
</dbReference>
<dbReference type="PANTHER" id="PTHR47691:SF3">
    <property type="entry name" value="HTH-TYPE TRANSCRIPTIONAL REGULATOR RV0890C-RELATED"/>
    <property type="match status" value="1"/>
</dbReference>
<dbReference type="SUPFAM" id="SSF47413">
    <property type="entry name" value="lambda repressor-like DNA-binding domains"/>
    <property type="match status" value="1"/>
</dbReference>
<gene>
    <name evidence="2" type="ORF">SAMN04487818_102204</name>
</gene>
<dbReference type="Gene3D" id="3.40.50.300">
    <property type="entry name" value="P-loop containing nucleotide triphosphate hydrolases"/>
    <property type="match status" value="1"/>
</dbReference>
<keyword evidence="3" id="KW-1185">Reference proteome</keyword>
<organism evidence="2 3">
    <name type="scientific">Actinokineospora terrae</name>
    <dbReference type="NCBI Taxonomy" id="155974"/>
    <lineage>
        <taxon>Bacteria</taxon>
        <taxon>Bacillati</taxon>
        <taxon>Actinomycetota</taxon>
        <taxon>Actinomycetes</taxon>
        <taxon>Pseudonocardiales</taxon>
        <taxon>Pseudonocardiaceae</taxon>
        <taxon>Actinokineospora</taxon>
    </lineage>
</organism>
<evidence type="ECO:0000259" key="1">
    <source>
        <dbReference type="PROSITE" id="PS50943"/>
    </source>
</evidence>
<accession>A0A1H9MKR8</accession>
<sequence>MGSEMRIPHTRRDFGELLRIHRIRRAATQHQLAGLSTVSVRAIRDLELGKAHRPRRDTVRLLADGLGLTGRERVEFETASAAPGWATPAHDLTAAPPPAPLDAVVGRDAEVAVLTELARSGSQRLVTVVGLPGVGKSRAVLEVAGALGDLPVLWSDAAAEPAPDTLAALVRAALGSPGSARGADVAAAHLAELVGDAAAVLVLDGYDRDDVDREALPVLLQRCPGLRIVLTTRVPWGLAGERVFPLGPLAVPAADADPGSVPSVRLLLSHLARLQPGSTHTATGVVALCRALDGIPSALEAAASALTVYPLAELAEELADDPFDIAGEHLDTHLRRAVATLDPPVAALLSRLVGLRGGWSMTDAVRASGLRAGVCAPLVRALLVRGLVRCADDTDRTRFTVLGLVTALHRAPRLTAKEAM</sequence>
<dbReference type="PANTHER" id="PTHR47691">
    <property type="entry name" value="REGULATOR-RELATED"/>
    <property type="match status" value="1"/>
</dbReference>
<dbReference type="InterPro" id="IPR010982">
    <property type="entry name" value="Lambda_DNA-bd_dom_sf"/>
</dbReference>
<name>A0A1H9MKR8_9PSEU</name>
<dbReference type="AlphaFoldDB" id="A0A1H9MKR8"/>
<dbReference type="EMBL" id="FOGI01000002">
    <property type="protein sequence ID" value="SER24129.1"/>
    <property type="molecule type" value="Genomic_DNA"/>
</dbReference>
<dbReference type="InterPro" id="IPR027417">
    <property type="entry name" value="P-loop_NTPase"/>
</dbReference>
<dbReference type="GO" id="GO:0003677">
    <property type="term" value="F:DNA binding"/>
    <property type="evidence" value="ECO:0007669"/>
    <property type="project" value="InterPro"/>
</dbReference>